<evidence type="ECO:0000256" key="7">
    <source>
        <dbReference type="HAMAP-Rule" id="MF_00503"/>
    </source>
</evidence>
<keyword evidence="8" id="KW-0175">Coiled coil</keyword>
<dbReference type="Pfam" id="PF03948">
    <property type="entry name" value="Ribosomal_L9_C"/>
    <property type="match status" value="1"/>
</dbReference>
<dbReference type="Proteomes" id="UP000824090">
    <property type="component" value="Unassembled WGS sequence"/>
</dbReference>
<keyword evidence="2 7" id="KW-0699">rRNA-binding</keyword>
<dbReference type="GO" id="GO:0003735">
    <property type="term" value="F:structural constituent of ribosome"/>
    <property type="evidence" value="ECO:0007669"/>
    <property type="project" value="InterPro"/>
</dbReference>
<dbReference type="InterPro" id="IPR020594">
    <property type="entry name" value="Ribosomal_bL9_bac/chp"/>
</dbReference>
<dbReference type="NCBIfam" id="TIGR00158">
    <property type="entry name" value="L9"/>
    <property type="match status" value="1"/>
</dbReference>
<dbReference type="Gene3D" id="3.40.5.10">
    <property type="entry name" value="Ribosomal protein L9, N-terminal domain"/>
    <property type="match status" value="1"/>
</dbReference>
<comment type="caution">
    <text evidence="11">The sequence shown here is derived from an EMBL/GenBank/DDBJ whole genome shotgun (WGS) entry which is preliminary data.</text>
</comment>
<evidence type="ECO:0000256" key="6">
    <source>
        <dbReference type="ARBA" id="ARBA00035292"/>
    </source>
</evidence>
<evidence type="ECO:0000256" key="2">
    <source>
        <dbReference type="ARBA" id="ARBA00022730"/>
    </source>
</evidence>
<reference evidence="11" key="2">
    <citation type="journal article" date="2021" name="PeerJ">
        <title>Extensive microbial diversity within the chicken gut microbiome revealed by metagenomics and culture.</title>
        <authorList>
            <person name="Gilroy R."/>
            <person name="Ravi A."/>
            <person name="Getino M."/>
            <person name="Pursley I."/>
            <person name="Horton D.L."/>
            <person name="Alikhan N.F."/>
            <person name="Baker D."/>
            <person name="Gharbi K."/>
            <person name="Hall N."/>
            <person name="Watson M."/>
            <person name="Adriaenssens E.M."/>
            <person name="Foster-Nyarko E."/>
            <person name="Jarju S."/>
            <person name="Secka A."/>
            <person name="Antonio M."/>
            <person name="Oren A."/>
            <person name="Chaudhuri R.R."/>
            <person name="La Ragione R."/>
            <person name="Hildebrand F."/>
            <person name="Pallen M.J."/>
        </authorList>
    </citation>
    <scope>NUCLEOTIDE SEQUENCE</scope>
    <source>
        <strain evidence="11">ChiHcec3-6078</strain>
    </source>
</reference>
<dbReference type="SUPFAM" id="SSF55653">
    <property type="entry name" value="Ribosomal protein L9 C-domain"/>
    <property type="match status" value="1"/>
</dbReference>
<dbReference type="InterPro" id="IPR036791">
    <property type="entry name" value="Ribosomal_bL9_C_sf"/>
</dbReference>
<dbReference type="GO" id="GO:0006412">
    <property type="term" value="P:translation"/>
    <property type="evidence" value="ECO:0007669"/>
    <property type="project" value="UniProtKB-UniRule"/>
</dbReference>
<gene>
    <name evidence="7" type="primary">rplI</name>
    <name evidence="11" type="ORF">IAC50_07410</name>
</gene>
<evidence type="ECO:0000259" key="9">
    <source>
        <dbReference type="Pfam" id="PF01281"/>
    </source>
</evidence>
<dbReference type="FunFam" id="3.40.5.10:FF:000002">
    <property type="entry name" value="50S ribosomal protein L9"/>
    <property type="match status" value="1"/>
</dbReference>
<feature type="domain" description="Large ribosomal subunit protein bL9 C-terminal" evidence="10">
    <location>
        <begin position="63"/>
        <end position="146"/>
    </location>
</feature>
<accession>A0A9D1L711</accession>
<dbReference type="InterPro" id="IPR020069">
    <property type="entry name" value="Ribosomal_bL9_C"/>
</dbReference>
<feature type="domain" description="Ribosomal protein L9" evidence="9">
    <location>
        <begin position="1"/>
        <end position="46"/>
    </location>
</feature>
<dbReference type="InterPro" id="IPR020070">
    <property type="entry name" value="Ribosomal_bL9_N"/>
</dbReference>
<organism evidence="11 12">
    <name type="scientific">Candidatus Allocopromorpha excrementigallinarum</name>
    <dbReference type="NCBI Taxonomy" id="2840742"/>
    <lineage>
        <taxon>Bacteria</taxon>
        <taxon>Bacillati</taxon>
        <taxon>Bacillota</taxon>
        <taxon>Clostridia</taxon>
        <taxon>Eubacteriales</taxon>
        <taxon>Eubacteriaceae</taxon>
        <taxon>Eubacteriaceae incertae sedis</taxon>
        <taxon>Candidatus Allocopromorpha</taxon>
    </lineage>
</organism>
<comment type="function">
    <text evidence="7">Binds to the 23S rRNA.</text>
</comment>
<evidence type="ECO:0000256" key="4">
    <source>
        <dbReference type="ARBA" id="ARBA00022980"/>
    </source>
</evidence>
<feature type="coiled-coil region" evidence="8">
    <location>
        <begin position="37"/>
        <end position="78"/>
    </location>
</feature>
<sequence length="149" mass="16161">MIVILTKDVKGKGKAGDVVKVSDGYARNMLLPKGLAKEATEGNIRNLEKQKAIAAEKREEQKAAAQAVAQRLEKITLEIKSKGGESGKLFGSITSKDIADALEKQEGIKIDKKKIEMDSPIKQEGQSHVTVKLFSEVSADLKVSVTIEQ</sequence>
<dbReference type="InterPro" id="IPR036935">
    <property type="entry name" value="Ribosomal_bL9_N_sf"/>
</dbReference>
<dbReference type="InterPro" id="IPR000244">
    <property type="entry name" value="Ribosomal_bL9"/>
</dbReference>
<evidence type="ECO:0000256" key="5">
    <source>
        <dbReference type="ARBA" id="ARBA00023274"/>
    </source>
</evidence>
<evidence type="ECO:0000313" key="12">
    <source>
        <dbReference type="Proteomes" id="UP000824090"/>
    </source>
</evidence>
<proteinExistence type="inferred from homology"/>
<dbReference type="GO" id="GO:1990904">
    <property type="term" value="C:ribonucleoprotein complex"/>
    <property type="evidence" value="ECO:0007669"/>
    <property type="project" value="UniProtKB-KW"/>
</dbReference>
<name>A0A9D1L711_9FIRM</name>
<keyword evidence="5 7" id="KW-0687">Ribonucleoprotein</keyword>
<dbReference type="EMBL" id="DVMP01000136">
    <property type="protein sequence ID" value="HIU26301.1"/>
    <property type="molecule type" value="Genomic_DNA"/>
</dbReference>
<protein>
    <recommendedName>
        <fullName evidence="6 7">Large ribosomal subunit protein bL9</fullName>
    </recommendedName>
</protein>
<dbReference type="Gene3D" id="3.10.430.100">
    <property type="entry name" value="Ribosomal protein L9, C-terminal domain"/>
    <property type="match status" value="1"/>
</dbReference>
<keyword evidence="3 7" id="KW-0694">RNA-binding</keyword>
<evidence type="ECO:0000256" key="8">
    <source>
        <dbReference type="SAM" id="Coils"/>
    </source>
</evidence>
<dbReference type="Pfam" id="PF01281">
    <property type="entry name" value="Ribosomal_L9_N"/>
    <property type="match status" value="1"/>
</dbReference>
<evidence type="ECO:0000259" key="10">
    <source>
        <dbReference type="Pfam" id="PF03948"/>
    </source>
</evidence>
<dbReference type="GO" id="GO:0019843">
    <property type="term" value="F:rRNA binding"/>
    <property type="evidence" value="ECO:0007669"/>
    <property type="project" value="UniProtKB-UniRule"/>
</dbReference>
<dbReference type="HAMAP" id="MF_00503">
    <property type="entry name" value="Ribosomal_bL9"/>
    <property type="match status" value="1"/>
</dbReference>
<evidence type="ECO:0000256" key="1">
    <source>
        <dbReference type="ARBA" id="ARBA00010605"/>
    </source>
</evidence>
<reference evidence="11" key="1">
    <citation type="submission" date="2020-10" db="EMBL/GenBank/DDBJ databases">
        <authorList>
            <person name="Gilroy R."/>
        </authorList>
    </citation>
    <scope>NUCLEOTIDE SEQUENCE</scope>
    <source>
        <strain evidence="11">ChiHcec3-6078</strain>
    </source>
</reference>
<keyword evidence="4 7" id="KW-0689">Ribosomal protein</keyword>
<evidence type="ECO:0000313" key="11">
    <source>
        <dbReference type="EMBL" id="HIU26301.1"/>
    </source>
</evidence>
<comment type="similarity">
    <text evidence="1 7">Belongs to the bacterial ribosomal protein bL9 family.</text>
</comment>
<dbReference type="SUPFAM" id="SSF55658">
    <property type="entry name" value="L9 N-domain-like"/>
    <property type="match status" value="1"/>
</dbReference>
<dbReference type="InterPro" id="IPR009027">
    <property type="entry name" value="Ribosomal_bL9/RNase_H1_N"/>
</dbReference>
<evidence type="ECO:0000256" key="3">
    <source>
        <dbReference type="ARBA" id="ARBA00022884"/>
    </source>
</evidence>
<dbReference type="PANTHER" id="PTHR21368">
    <property type="entry name" value="50S RIBOSOMAL PROTEIN L9"/>
    <property type="match status" value="1"/>
</dbReference>
<dbReference type="AlphaFoldDB" id="A0A9D1L711"/>
<dbReference type="GO" id="GO:0005840">
    <property type="term" value="C:ribosome"/>
    <property type="evidence" value="ECO:0007669"/>
    <property type="project" value="UniProtKB-KW"/>
</dbReference>